<proteinExistence type="predicted"/>
<comment type="caution">
    <text evidence="1">The sequence shown here is derived from an EMBL/GenBank/DDBJ whole genome shotgun (WGS) entry which is preliminary data.</text>
</comment>
<dbReference type="EMBL" id="ANIX01000103">
    <property type="protein sequence ID" value="ETP26918.1"/>
    <property type="molecule type" value="Genomic_DNA"/>
</dbReference>
<name>W2XX06_PHYNI</name>
<protein>
    <submittedName>
        <fullName evidence="1">Uncharacterized protein</fullName>
    </submittedName>
</protein>
<accession>W2XX06</accession>
<reference evidence="1 2" key="1">
    <citation type="submission" date="2013-11" db="EMBL/GenBank/DDBJ databases">
        <title>The Genome Sequence of Phytophthora parasitica CJ01A1.</title>
        <authorList>
            <consortium name="The Broad Institute Genomics Platform"/>
            <person name="Russ C."/>
            <person name="Tyler B."/>
            <person name="Panabieres F."/>
            <person name="Shan W."/>
            <person name="Tripathy S."/>
            <person name="Grunwald N."/>
            <person name="Machado M."/>
            <person name="Johnson C.S."/>
            <person name="Walker B."/>
            <person name="Young S.K."/>
            <person name="Zeng Q."/>
            <person name="Gargeya S."/>
            <person name="Fitzgerald M."/>
            <person name="Haas B."/>
            <person name="Abouelleil A."/>
            <person name="Allen A.W."/>
            <person name="Alvarado L."/>
            <person name="Arachchi H.M."/>
            <person name="Berlin A.M."/>
            <person name="Chapman S.B."/>
            <person name="Gainer-Dewar J."/>
            <person name="Goldberg J."/>
            <person name="Griggs A."/>
            <person name="Gujja S."/>
            <person name="Hansen M."/>
            <person name="Howarth C."/>
            <person name="Imamovic A."/>
            <person name="Ireland A."/>
            <person name="Larimer J."/>
            <person name="McCowan C."/>
            <person name="Murphy C."/>
            <person name="Pearson M."/>
            <person name="Poon T.W."/>
            <person name="Priest M."/>
            <person name="Roberts A."/>
            <person name="Saif S."/>
            <person name="Shea T."/>
            <person name="Sisk P."/>
            <person name="Sykes S."/>
            <person name="Wortman J."/>
            <person name="Nusbaum C."/>
            <person name="Birren B."/>
        </authorList>
    </citation>
    <scope>NUCLEOTIDE SEQUENCE [LARGE SCALE GENOMIC DNA]</scope>
    <source>
        <strain evidence="1 2">CJ01A1</strain>
    </source>
</reference>
<evidence type="ECO:0000313" key="2">
    <source>
        <dbReference type="Proteomes" id="UP000018958"/>
    </source>
</evidence>
<dbReference type="Proteomes" id="UP000018958">
    <property type="component" value="Unassembled WGS sequence"/>
</dbReference>
<dbReference type="AlphaFoldDB" id="W2XX06"/>
<gene>
    <name evidence="1" type="ORF">F441_00498</name>
</gene>
<organism evidence="1 2">
    <name type="scientific">Phytophthora nicotianae CJ01A1</name>
    <dbReference type="NCBI Taxonomy" id="1317063"/>
    <lineage>
        <taxon>Eukaryota</taxon>
        <taxon>Sar</taxon>
        <taxon>Stramenopiles</taxon>
        <taxon>Oomycota</taxon>
        <taxon>Peronosporomycetes</taxon>
        <taxon>Peronosporales</taxon>
        <taxon>Peronosporaceae</taxon>
        <taxon>Phytophthora</taxon>
    </lineage>
</organism>
<sequence>MKCMVARIFKVKTPTFIKTIKGFIEVVTPKRYEEWVTSQLDVTTMRALATSGHTLNNFPCALYATDVTLREQNGACYRQYQNRLLAIGAEMKKRRRLNQERYRRNQHLRHQMQLDDHPVYSDFEIGSDLF</sequence>
<evidence type="ECO:0000313" key="1">
    <source>
        <dbReference type="EMBL" id="ETP26918.1"/>
    </source>
</evidence>
<dbReference type="OrthoDB" id="120956at2759"/>